<feature type="compositionally biased region" description="Basic residues" evidence="2">
    <location>
        <begin position="355"/>
        <end position="364"/>
    </location>
</feature>
<feature type="region of interest" description="Disordered" evidence="2">
    <location>
        <begin position="743"/>
        <end position="853"/>
    </location>
</feature>
<evidence type="ECO:0000259" key="3">
    <source>
        <dbReference type="Pfam" id="PF06721"/>
    </source>
</evidence>
<dbReference type="OrthoDB" id="1113395at2759"/>
<feature type="region of interest" description="Disordered" evidence="2">
    <location>
        <begin position="350"/>
        <end position="370"/>
    </location>
</feature>
<dbReference type="Pfam" id="PF06721">
    <property type="entry name" value="DUF1204"/>
    <property type="match status" value="1"/>
</dbReference>
<protein>
    <recommendedName>
        <fullName evidence="3">DUF1204 domain-containing protein</fullName>
    </recommendedName>
</protein>
<feature type="compositionally biased region" description="Low complexity" evidence="2">
    <location>
        <begin position="1"/>
        <end position="17"/>
    </location>
</feature>
<evidence type="ECO:0000256" key="1">
    <source>
        <dbReference type="SAM" id="Coils"/>
    </source>
</evidence>
<reference evidence="5" key="1">
    <citation type="journal article" date="2015" name="Nat. Plants">
        <title>Genome expansion of Arabis alpina linked with retrotransposition and reduced symmetric DNA methylation.</title>
        <authorList>
            <person name="Willing E.M."/>
            <person name="Rawat V."/>
            <person name="Mandakova T."/>
            <person name="Maumus F."/>
            <person name="James G.V."/>
            <person name="Nordstroem K.J."/>
            <person name="Becker C."/>
            <person name="Warthmann N."/>
            <person name="Chica C."/>
            <person name="Szarzynska B."/>
            <person name="Zytnicki M."/>
            <person name="Albani M.C."/>
            <person name="Kiefer C."/>
            <person name="Bergonzi S."/>
            <person name="Castaings L."/>
            <person name="Mateos J.L."/>
            <person name="Berns M.C."/>
            <person name="Bujdoso N."/>
            <person name="Piofczyk T."/>
            <person name="de Lorenzo L."/>
            <person name="Barrero-Sicilia C."/>
            <person name="Mateos I."/>
            <person name="Piednoel M."/>
            <person name="Hagmann J."/>
            <person name="Chen-Min-Tao R."/>
            <person name="Iglesias-Fernandez R."/>
            <person name="Schuster S.C."/>
            <person name="Alonso-Blanco C."/>
            <person name="Roudier F."/>
            <person name="Carbonero P."/>
            <person name="Paz-Ares J."/>
            <person name="Davis S.J."/>
            <person name="Pecinka A."/>
            <person name="Quesneville H."/>
            <person name="Colot V."/>
            <person name="Lysak M.A."/>
            <person name="Weigel D."/>
            <person name="Coupland G."/>
            <person name="Schneeberger K."/>
        </authorList>
    </citation>
    <scope>NUCLEOTIDE SEQUENCE [LARGE SCALE GENOMIC DNA]</scope>
    <source>
        <strain evidence="5">cv. Pajares</strain>
    </source>
</reference>
<dbReference type="PANTHER" id="PTHR31099:SF49">
    <property type="entry name" value="MYOSIN HEAVY CHAIN-LIKE PROTEIN"/>
    <property type="match status" value="1"/>
</dbReference>
<proteinExistence type="predicted"/>
<keyword evidence="5" id="KW-1185">Reference proteome</keyword>
<dbReference type="InterPro" id="IPR009596">
    <property type="entry name" value="DUF1204"/>
</dbReference>
<dbReference type="AlphaFoldDB" id="A0A087GJ90"/>
<dbReference type="eggNOG" id="ENOG502SXPT">
    <property type="taxonomic scope" value="Eukaryota"/>
</dbReference>
<organism evidence="4 5">
    <name type="scientific">Arabis alpina</name>
    <name type="common">Alpine rock-cress</name>
    <dbReference type="NCBI Taxonomy" id="50452"/>
    <lineage>
        <taxon>Eukaryota</taxon>
        <taxon>Viridiplantae</taxon>
        <taxon>Streptophyta</taxon>
        <taxon>Embryophyta</taxon>
        <taxon>Tracheophyta</taxon>
        <taxon>Spermatophyta</taxon>
        <taxon>Magnoliopsida</taxon>
        <taxon>eudicotyledons</taxon>
        <taxon>Gunneridae</taxon>
        <taxon>Pentapetalae</taxon>
        <taxon>rosids</taxon>
        <taxon>malvids</taxon>
        <taxon>Brassicales</taxon>
        <taxon>Brassicaceae</taxon>
        <taxon>Arabideae</taxon>
        <taxon>Arabis</taxon>
    </lineage>
</organism>
<dbReference type="PANTHER" id="PTHR31099">
    <property type="entry name" value="OS06G0165300 PROTEIN"/>
    <property type="match status" value="1"/>
</dbReference>
<feature type="coiled-coil region" evidence="1">
    <location>
        <begin position="568"/>
        <end position="595"/>
    </location>
</feature>
<dbReference type="Gramene" id="KFK29942">
    <property type="protein sequence ID" value="KFK29942"/>
    <property type="gene ID" value="AALP_AA7G198200"/>
</dbReference>
<evidence type="ECO:0000313" key="4">
    <source>
        <dbReference type="EMBL" id="KFK29942.1"/>
    </source>
</evidence>
<keyword evidence="1" id="KW-0175">Coiled coil</keyword>
<feature type="region of interest" description="Disordered" evidence="2">
    <location>
        <begin position="416"/>
        <end position="488"/>
    </location>
</feature>
<dbReference type="Proteomes" id="UP000029120">
    <property type="component" value="Chromosome 7"/>
</dbReference>
<accession>A0A087GJ90</accession>
<dbReference type="EMBL" id="CM002875">
    <property type="protein sequence ID" value="KFK29942.1"/>
    <property type="molecule type" value="Genomic_DNA"/>
</dbReference>
<evidence type="ECO:0000256" key="2">
    <source>
        <dbReference type="SAM" id="MobiDB-lite"/>
    </source>
</evidence>
<feature type="compositionally biased region" description="Acidic residues" evidence="2">
    <location>
        <begin position="743"/>
        <end position="756"/>
    </location>
</feature>
<name>A0A087GJ90_ARAAL</name>
<feature type="domain" description="DUF1204" evidence="3">
    <location>
        <begin position="553"/>
        <end position="656"/>
    </location>
</feature>
<feature type="region of interest" description="Disordered" evidence="2">
    <location>
        <begin position="1"/>
        <end position="47"/>
    </location>
</feature>
<gene>
    <name evidence="4" type="ordered locus">AALP_Aa7g198200</name>
</gene>
<evidence type="ECO:0000313" key="5">
    <source>
        <dbReference type="Proteomes" id="UP000029120"/>
    </source>
</evidence>
<feature type="compositionally biased region" description="Basic and acidic residues" evidence="2">
    <location>
        <begin position="419"/>
        <end position="457"/>
    </location>
</feature>
<sequence>MKSPVVVSSNSDSGSGSEDLEVSLAIDQSHQMRVSDKGGASSSRSVRADHVNDNRWCVAIVGDQGATDGRINVAPGLMAGEDADRAIVKQSLPDGRTNVVPGLMAEEDADRAIVERSLPEEDFVAQEEEIGGDNPQMRVRLLGPGLSRDLFPRGSDDIASSSSYDSLEKLRGDDDWSGIDIRISRPHERPWTPPEGFMCLYECYFNHGGMWFPIPRLALEYCEARRVAPSQLTCASYRNICAILTMAAELGRSVNLAQLEEMVGFAKSGECGRFYASMRSGNMILTGVSSRIERWKNKYFFVRVNRSSVGDFAGVIRAGWISRIGRKLQVLEPVPEGNFTIPLAAVRPYTNKPLKDRKPRPTKKQRSESVADMGIEDLDVVVYNVGSGSAKAATHPDDRRKDKGILIETPSKDFVGADIRTRPKDDKRKDKALVSEMVDDREVRRSGKRGDREDDQGRSGSGVKKSKKGDKRKDKAPVVPEVAGTEGRSPVEQVADELLVGDHAAGGASLSFGDDFDFNLEFRGWGRHILEDPVACGEYVRCIQGHPRSLKSRMRNMTKSAEEMVGHINTLGQKNKDLKVEVAKWEDEVQSMIGEKESLYHLVKSQMKRLRLSRHDTATSFGEYAIEKVGTGLQEKVEAQLQRIRRHIDDSREMNRISSTVGQIKAFLTFYEEQGSAPEGAVEKLKEDLEKYLKMAAAQNVEKIADQDFVFPERSDWIPDDELVFSVNSPNRIGQYGVGEEWDSVGEEEAPGDGEADPQPPRVILKVGSSDPTVSLHGREREDCSGSSHVSETDEDEDPLMVDDRAKVSKGPSEVAGTSTKADGRPSITADPAANPDEAAERLGTDEVDVVNF</sequence>